<comment type="caution">
    <text evidence="2">The sequence shown here is derived from an EMBL/GenBank/DDBJ whole genome shotgun (WGS) entry which is preliminary data.</text>
</comment>
<dbReference type="AlphaFoldDB" id="A0A2M6YEZ6"/>
<gene>
    <name evidence="2" type="ORF">COT08_00660</name>
</gene>
<organism evidence="2 3">
    <name type="scientific">Candidatus Woesebacteria bacterium CG07_land_8_20_14_0_80_44_9</name>
    <dbReference type="NCBI Taxonomy" id="1975058"/>
    <lineage>
        <taxon>Bacteria</taxon>
        <taxon>Candidatus Woeseibacteriota</taxon>
    </lineage>
</organism>
<proteinExistence type="predicted"/>
<evidence type="ECO:0000256" key="1">
    <source>
        <dbReference type="SAM" id="Phobius"/>
    </source>
</evidence>
<reference evidence="3" key="1">
    <citation type="submission" date="2017-09" db="EMBL/GenBank/DDBJ databases">
        <title>Depth-based differentiation of microbial function through sediment-hosted aquifers and enrichment of novel symbionts in the deep terrestrial subsurface.</title>
        <authorList>
            <person name="Probst A.J."/>
            <person name="Ladd B."/>
            <person name="Jarett J.K."/>
            <person name="Geller-Mcgrath D.E."/>
            <person name="Sieber C.M.K."/>
            <person name="Emerson J.B."/>
            <person name="Anantharaman K."/>
            <person name="Thomas B.C."/>
            <person name="Malmstrom R."/>
            <person name="Stieglmeier M."/>
            <person name="Klingl A."/>
            <person name="Woyke T."/>
            <person name="Ryan C.M."/>
            <person name="Banfield J.F."/>
        </authorList>
    </citation>
    <scope>NUCLEOTIDE SEQUENCE [LARGE SCALE GENOMIC DNA]</scope>
</reference>
<dbReference type="Pfam" id="PF13196">
    <property type="entry name" value="DUF4012"/>
    <property type="match status" value="1"/>
</dbReference>
<sequence>MPEDPVIPQIKVENRPVAAPPPVAPVVVARKPRKALWITLGIFAVLFIYSLISGLIVYKKVLVLKNSVLVLKAAAESKDLPKIKEGLARTQASLKSLKSGYSLIAWGRIVPFLGGYVADGKHVLNAGTYSLETVDILLTTIEPYADLLGLADGKPEAAKDGEKTAKDRIDFIVKSIPDLIPNIDQIAGKVSLIEKELKEINPDSYPVRIGKNEVRAKIKIDLEMFGNAAGFIINGKPLLETAPYLLGIEESRTYLVLFQNDKELRPTGGFLTAYSIMTVDKGKFSPVASSDMYNLDAKYKPTLSVPDPIVKYLKGPYVLSQKLRLRDINWSPDFSQSMKIFTDEAAKVGITEIDGVISVDTQVLVYLLDAIGKIGVPGFGNFSTEIEPKCNCANVIYELESFADIEGPVVWDPAGTGKIIYAPPNYDNRKEIIGPLMNSILANAMGQPKDKLPKLFEAGFKSLIEKHILFYLFDAKTQEAVEAFGIAGTIKETPAGVDYLHINDANLGGRKSNLYVTQSVEQEYAVAKDGYLEKTINISYSNPEKHDGWLNSVLPDWVRIYVPKGSTLVSFDGVEDKAEPYEEFGKTVFAGFFRLRPEGIAKVTVKYKLPFKSSNDLKLLIQKQPGTDAPLYQIKVGKTSEEFYLKTDKEIPIRI</sequence>
<keyword evidence="1" id="KW-1133">Transmembrane helix</keyword>
<keyword evidence="1" id="KW-0472">Membrane</keyword>
<dbReference type="EMBL" id="PEXE01000015">
    <property type="protein sequence ID" value="PIU28701.1"/>
    <property type="molecule type" value="Genomic_DNA"/>
</dbReference>
<keyword evidence="1" id="KW-0812">Transmembrane</keyword>
<dbReference type="Proteomes" id="UP000231669">
    <property type="component" value="Unassembled WGS sequence"/>
</dbReference>
<evidence type="ECO:0000313" key="2">
    <source>
        <dbReference type="EMBL" id="PIU28701.1"/>
    </source>
</evidence>
<name>A0A2M6YEZ6_9BACT</name>
<dbReference type="InterPro" id="IPR025101">
    <property type="entry name" value="DUF4012"/>
</dbReference>
<evidence type="ECO:0000313" key="3">
    <source>
        <dbReference type="Proteomes" id="UP000231669"/>
    </source>
</evidence>
<evidence type="ECO:0008006" key="4">
    <source>
        <dbReference type="Google" id="ProtNLM"/>
    </source>
</evidence>
<protein>
    <recommendedName>
        <fullName evidence="4">DUF4012 domain-containing protein</fullName>
    </recommendedName>
</protein>
<feature type="transmembrane region" description="Helical" evidence="1">
    <location>
        <begin position="35"/>
        <end position="58"/>
    </location>
</feature>
<accession>A0A2M6YEZ6</accession>